<feature type="transmembrane region" description="Helical" evidence="1">
    <location>
        <begin position="148"/>
        <end position="170"/>
    </location>
</feature>
<feature type="transmembrane region" description="Helical" evidence="1">
    <location>
        <begin position="118"/>
        <end position="139"/>
    </location>
</feature>
<proteinExistence type="predicted"/>
<feature type="domain" description="VanZ-like" evidence="2">
    <location>
        <begin position="16"/>
        <end position="135"/>
    </location>
</feature>
<reference evidence="4" key="2">
    <citation type="submission" date="2014-05" db="EMBL/GenBank/DDBJ databases">
        <title>Draft genome sequence of Virgibacillus massiliensis Vm-5.</title>
        <authorList>
            <person name="Khelaifia S."/>
            <person name="Croce O."/>
            <person name="Lagier J.C."/>
            <person name="Raoult D."/>
        </authorList>
    </citation>
    <scope>NUCLEOTIDE SEQUENCE [LARGE SCALE GENOMIC DNA]</scope>
    <source>
        <strain evidence="4">Vm-5</strain>
    </source>
</reference>
<dbReference type="InterPro" id="IPR006976">
    <property type="entry name" value="VanZ-like"/>
</dbReference>
<accession>A0A024Q6V4</accession>
<sequence>MRKIQLSSIMFWAMLLFYVGLLIQLLFMRGDADFRSVNFIPFASINDYIQVDDGIQTRLVDVNVWGNILIFIPAGIYFMLLRKTRSTLGVFLTIIVMSVAVEIIQYTFAIGATDIDDVILNSFGGLLGIILFYLIMLFVKSTEKAKKIVAITSTAIGIPLFILVIILFAFNR</sequence>
<dbReference type="Proteomes" id="UP000028875">
    <property type="component" value="Unassembled WGS sequence"/>
</dbReference>
<dbReference type="RefSeq" id="WP_051170030.1">
    <property type="nucleotide sequence ID" value="NZ_BNER01000001.1"/>
</dbReference>
<keyword evidence="1" id="KW-0472">Membrane</keyword>
<dbReference type="Pfam" id="PF04892">
    <property type="entry name" value="VanZ"/>
    <property type="match status" value="1"/>
</dbReference>
<evidence type="ECO:0000256" key="1">
    <source>
        <dbReference type="SAM" id="Phobius"/>
    </source>
</evidence>
<feature type="transmembrane region" description="Helical" evidence="1">
    <location>
        <begin position="9"/>
        <end position="27"/>
    </location>
</feature>
<evidence type="ECO:0000313" key="4">
    <source>
        <dbReference type="Proteomes" id="UP000028875"/>
    </source>
</evidence>
<feature type="transmembrane region" description="Helical" evidence="1">
    <location>
        <begin position="64"/>
        <end position="81"/>
    </location>
</feature>
<dbReference type="PANTHER" id="PTHR36834:SF2">
    <property type="entry name" value="MEMBRANE PROTEIN"/>
    <property type="match status" value="1"/>
</dbReference>
<dbReference type="eggNOG" id="COG4767">
    <property type="taxonomic scope" value="Bacteria"/>
</dbReference>
<reference evidence="3 4" key="1">
    <citation type="submission" date="2014-03" db="EMBL/GenBank/DDBJ databases">
        <authorList>
            <person name="Urmite Genomes U."/>
        </authorList>
    </citation>
    <scope>NUCLEOTIDE SEQUENCE [LARGE SCALE GENOMIC DNA]</scope>
    <source>
        <strain evidence="3 4">Vm-5</strain>
    </source>
</reference>
<organism evidence="3 4">
    <name type="scientific">Virgibacillus massiliensis</name>
    <dbReference type="NCBI Taxonomy" id="1462526"/>
    <lineage>
        <taxon>Bacteria</taxon>
        <taxon>Bacillati</taxon>
        <taxon>Bacillota</taxon>
        <taxon>Bacilli</taxon>
        <taxon>Bacillales</taxon>
        <taxon>Bacillaceae</taxon>
        <taxon>Virgibacillus</taxon>
    </lineage>
</organism>
<dbReference type="InterPro" id="IPR053150">
    <property type="entry name" value="Teicoplanin_resist-assoc"/>
</dbReference>
<evidence type="ECO:0000313" key="3">
    <source>
        <dbReference type="EMBL" id="CDQ37987.1"/>
    </source>
</evidence>
<gene>
    <name evidence="3" type="ORF">BN990_00253</name>
</gene>
<feature type="transmembrane region" description="Helical" evidence="1">
    <location>
        <begin position="88"/>
        <end position="112"/>
    </location>
</feature>
<dbReference type="PANTHER" id="PTHR36834">
    <property type="entry name" value="MEMBRANE PROTEIN-RELATED"/>
    <property type="match status" value="1"/>
</dbReference>
<protein>
    <submittedName>
        <fullName evidence="3">Putative integral membrane protein</fullName>
    </submittedName>
</protein>
<dbReference type="EMBL" id="CCDP010000001">
    <property type="protein sequence ID" value="CDQ37987.1"/>
    <property type="molecule type" value="Genomic_DNA"/>
</dbReference>
<name>A0A024Q6V4_9BACI</name>
<dbReference type="STRING" id="1462526.BN990_00253"/>
<keyword evidence="4" id="KW-1185">Reference proteome</keyword>
<evidence type="ECO:0000259" key="2">
    <source>
        <dbReference type="Pfam" id="PF04892"/>
    </source>
</evidence>
<keyword evidence="1" id="KW-1133">Transmembrane helix</keyword>
<dbReference type="AlphaFoldDB" id="A0A024Q6V4"/>
<comment type="caution">
    <text evidence="3">The sequence shown here is derived from an EMBL/GenBank/DDBJ whole genome shotgun (WGS) entry which is preliminary data.</text>
</comment>
<keyword evidence="1" id="KW-0812">Transmembrane</keyword>